<accession>A0ABQ6HK03</accession>
<reference evidence="2" key="1">
    <citation type="journal article" date="2019" name="Int. J. Syst. Evol. Microbiol.">
        <title>The Global Catalogue of Microorganisms (GCM) 10K type strain sequencing project: providing services to taxonomists for standard genome sequencing and annotation.</title>
        <authorList>
            <consortium name="The Broad Institute Genomics Platform"/>
            <consortium name="The Broad Institute Genome Sequencing Center for Infectious Disease"/>
            <person name="Wu L."/>
            <person name="Ma J."/>
        </authorList>
    </citation>
    <scope>NUCLEOTIDE SEQUENCE [LARGE SCALE GENOMIC DNA]</scope>
    <source>
        <strain evidence="2">NBRC 105830</strain>
    </source>
</reference>
<protein>
    <submittedName>
        <fullName evidence="1">Uncharacterized protein</fullName>
    </submittedName>
</protein>
<comment type="caution">
    <text evidence="1">The sequence shown here is derived from an EMBL/GenBank/DDBJ whole genome shotgun (WGS) entry which is preliminary data.</text>
</comment>
<evidence type="ECO:0000313" key="1">
    <source>
        <dbReference type="EMBL" id="GMA18393.1"/>
    </source>
</evidence>
<gene>
    <name evidence="1" type="ORF">GCM10025862_04140</name>
</gene>
<sequence>MKDTYRRLTRDEALAWRDWSLGDRRVIEENFDRLGATTFGEVPSGAYVHAVDADDRTVMYLNPGYIEFPGGAAPEGALFDEDDPLGYVVLSTFKSRRTASAVAVENLAQCPIHPGLTLPASGRCDECG</sequence>
<evidence type="ECO:0000313" key="2">
    <source>
        <dbReference type="Proteomes" id="UP001157109"/>
    </source>
</evidence>
<proteinExistence type="predicted"/>
<organism evidence="1 2">
    <name type="scientific">Arsenicicoccus piscis</name>
    <dbReference type="NCBI Taxonomy" id="673954"/>
    <lineage>
        <taxon>Bacteria</taxon>
        <taxon>Bacillati</taxon>
        <taxon>Actinomycetota</taxon>
        <taxon>Actinomycetes</taxon>
        <taxon>Micrococcales</taxon>
        <taxon>Intrasporangiaceae</taxon>
        <taxon>Arsenicicoccus</taxon>
    </lineage>
</organism>
<keyword evidence="2" id="KW-1185">Reference proteome</keyword>
<dbReference type="Proteomes" id="UP001157109">
    <property type="component" value="Unassembled WGS sequence"/>
</dbReference>
<name>A0ABQ6HK03_9MICO</name>
<dbReference type="EMBL" id="BSUJ01000001">
    <property type="protein sequence ID" value="GMA18393.1"/>
    <property type="molecule type" value="Genomic_DNA"/>
</dbReference>